<name>A0A5K7X322_9BACT</name>
<proteinExistence type="predicted"/>
<dbReference type="InterPro" id="IPR027417">
    <property type="entry name" value="P-loop_NTPase"/>
</dbReference>
<dbReference type="SUPFAM" id="SSF52540">
    <property type="entry name" value="P-loop containing nucleoside triphosphate hydrolases"/>
    <property type="match status" value="1"/>
</dbReference>
<dbReference type="GO" id="GO:0043190">
    <property type="term" value="C:ATP-binding cassette (ABC) transporter complex"/>
    <property type="evidence" value="ECO:0007669"/>
    <property type="project" value="TreeGrafter"/>
</dbReference>
<dbReference type="Pfam" id="PF00005">
    <property type="entry name" value="ABC_tran"/>
    <property type="match status" value="1"/>
</dbReference>
<keyword evidence="1" id="KW-0813">Transport</keyword>
<evidence type="ECO:0000259" key="4">
    <source>
        <dbReference type="PROSITE" id="PS50893"/>
    </source>
</evidence>
<keyword evidence="2" id="KW-0547">Nucleotide-binding</keyword>
<gene>
    <name evidence="5" type="ORF">PLANPX_0482</name>
</gene>
<dbReference type="GO" id="GO:0042626">
    <property type="term" value="F:ATPase-coupled transmembrane transporter activity"/>
    <property type="evidence" value="ECO:0007669"/>
    <property type="project" value="TreeGrafter"/>
</dbReference>
<evidence type="ECO:0000256" key="3">
    <source>
        <dbReference type="ARBA" id="ARBA00022840"/>
    </source>
</evidence>
<accession>A0A5K7X322</accession>
<evidence type="ECO:0000256" key="1">
    <source>
        <dbReference type="ARBA" id="ARBA00022448"/>
    </source>
</evidence>
<dbReference type="PANTHER" id="PTHR43553">
    <property type="entry name" value="HEAVY METAL TRANSPORTER"/>
    <property type="match status" value="1"/>
</dbReference>
<keyword evidence="3" id="KW-0067">ATP-binding</keyword>
<dbReference type="PANTHER" id="PTHR43553:SF3">
    <property type="entry name" value="ABC TRANSPORTER ATP-BINDING PROTEIN MODF"/>
    <property type="match status" value="1"/>
</dbReference>
<dbReference type="KEGG" id="lpav:PLANPX_0482"/>
<reference evidence="6" key="1">
    <citation type="submission" date="2019-10" db="EMBL/GenBank/DDBJ databases">
        <title>Lacipirellula parvula gen. nov., sp. nov., representing a lineage of planctomycetes widespread in freshwater anoxic habitats, and description of the family Lacipirellulaceae.</title>
        <authorList>
            <person name="Dedysh S.N."/>
            <person name="Kulichevskaya I.S."/>
            <person name="Beletsky A.V."/>
            <person name="Rakitin A.L."/>
            <person name="Mardanov A.V."/>
            <person name="Ivanova A.A."/>
            <person name="Saltykova V.X."/>
            <person name="Rijpstra W.I.C."/>
            <person name="Sinninghe Damste J.S."/>
            <person name="Ravin N.V."/>
        </authorList>
    </citation>
    <scope>NUCLEOTIDE SEQUENCE [LARGE SCALE GENOMIC DNA]</scope>
    <source>
        <strain evidence="6">PX69</strain>
    </source>
</reference>
<dbReference type="SMART" id="SM00382">
    <property type="entry name" value="AAA"/>
    <property type="match status" value="1"/>
</dbReference>
<organism evidence="5 6">
    <name type="scientific">Lacipirellula parvula</name>
    <dbReference type="NCBI Taxonomy" id="2650471"/>
    <lineage>
        <taxon>Bacteria</taxon>
        <taxon>Pseudomonadati</taxon>
        <taxon>Planctomycetota</taxon>
        <taxon>Planctomycetia</taxon>
        <taxon>Pirellulales</taxon>
        <taxon>Lacipirellulaceae</taxon>
        <taxon>Lacipirellula</taxon>
    </lineage>
</organism>
<dbReference type="Gene3D" id="3.40.50.300">
    <property type="entry name" value="P-loop containing nucleotide triphosphate hydrolases"/>
    <property type="match status" value="1"/>
</dbReference>
<keyword evidence="6" id="KW-1185">Reference proteome</keyword>
<evidence type="ECO:0000313" key="6">
    <source>
        <dbReference type="Proteomes" id="UP000326837"/>
    </source>
</evidence>
<dbReference type="InterPro" id="IPR003593">
    <property type="entry name" value="AAA+_ATPase"/>
</dbReference>
<dbReference type="RefSeq" id="WP_152097122.1">
    <property type="nucleotide sequence ID" value="NZ_AP021861.1"/>
</dbReference>
<dbReference type="Proteomes" id="UP000326837">
    <property type="component" value="Chromosome"/>
</dbReference>
<sequence length="264" mass="29278">MQSPLIELERVGFRRQQTDILVDVSWRLERQRHWAVLGPNGCGKTTMLRIACGYLWQTSGTVRRLGAELVDLGTLRRSIGWVASDLAPRIPPDELAIETVVSGRVAQVGLRRIGELQPTDADFEAARNLLREMRCESLAEKPFGVLSQGERQQTLVARARMVDPLLIVLDEPCAGMDPGVRERFLAWLEQLAAAPTSPSLLLVTHHVEEIMPSFESTLVMQNGRIAAAGPTAEVVQASLLEAIYGIKVDRLEKSGGRLWPIWQA</sequence>
<protein>
    <recommendedName>
        <fullName evidence="4">ABC transporter domain-containing protein</fullName>
    </recommendedName>
</protein>
<evidence type="ECO:0000256" key="2">
    <source>
        <dbReference type="ARBA" id="ARBA00022741"/>
    </source>
</evidence>
<dbReference type="PROSITE" id="PS50893">
    <property type="entry name" value="ABC_TRANSPORTER_2"/>
    <property type="match status" value="1"/>
</dbReference>
<dbReference type="GO" id="GO:0016887">
    <property type="term" value="F:ATP hydrolysis activity"/>
    <property type="evidence" value="ECO:0007669"/>
    <property type="project" value="InterPro"/>
</dbReference>
<dbReference type="InterPro" id="IPR050095">
    <property type="entry name" value="ECF_ABC_transporter_ATP-bd"/>
</dbReference>
<dbReference type="InterPro" id="IPR003439">
    <property type="entry name" value="ABC_transporter-like_ATP-bd"/>
</dbReference>
<evidence type="ECO:0000313" key="5">
    <source>
        <dbReference type="EMBL" id="BBO30870.1"/>
    </source>
</evidence>
<feature type="domain" description="ABC transporter" evidence="4">
    <location>
        <begin position="6"/>
        <end position="247"/>
    </location>
</feature>
<dbReference type="GO" id="GO:0005524">
    <property type="term" value="F:ATP binding"/>
    <property type="evidence" value="ECO:0007669"/>
    <property type="project" value="UniProtKB-KW"/>
</dbReference>
<dbReference type="AlphaFoldDB" id="A0A5K7X322"/>
<dbReference type="EMBL" id="AP021861">
    <property type="protein sequence ID" value="BBO30870.1"/>
    <property type="molecule type" value="Genomic_DNA"/>
</dbReference>